<reference evidence="2 3" key="1">
    <citation type="submission" date="2019-12" db="EMBL/GenBank/DDBJ databases">
        <title>The draft genomic sequence of strain Chitinophaga oryziterrae JCM 16595.</title>
        <authorList>
            <person name="Zhang X."/>
        </authorList>
    </citation>
    <scope>NUCLEOTIDE SEQUENCE [LARGE SCALE GENOMIC DNA]</scope>
    <source>
        <strain evidence="2 3">JCM 16595</strain>
    </source>
</reference>
<keyword evidence="1" id="KW-0812">Transmembrane</keyword>
<protein>
    <submittedName>
        <fullName evidence="2">Uncharacterized protein</fullName>
    </submittedName>
</protein>
<dbReference type="RefSeq" id="WP_157299823.1">
    <property type="nucleotide sequence ID" value="NZ_BAAAZB010000007.1"/>
</dbReference>
<sequence length="355" mass="40466">MDKDESNTTQTDVPGTTIKKYGPCGNVQKEYNHDTREREFFRMNSQIIYMTINLILIIPLVEEIGNQEEVRAVVDYIEGTSRRNKYLSMKSKVQILISLFNLNTISFHLIILLLCSCNNRNDKSTKVINKGDSLLKKITMNSASQLKTNRIDTASFTSNFEKGVSPFALDDHRNIELNDKRISVSLNENKKGSYDLAIKTDSTLIFGKKNIDGISKIFYDGTFLLFSMYTFYNEDGANEGVAVVIQMNGLRIRQYHEKLSNTCNPVVFNNKFYFVSDLNLIEADSSLNFSKSLSIKYQGANESDEYLDTYQICGLSVTKQNSKLAIEFTPNKSDFNCHFYVGALRMKDSLILLKK</sequence>
<keyword evidence="3" id="KW-1185">Reference proteome</keyword>
<proteinExistence type="predicted"/>
<organism evidence="2 3">
    <name type="scientific">Chitinophaga oryziterrae</name>
    <dbReference type="NCBI Taxonomy" id="1031224"/>
    <lineage>
        <taxon>Bacteria</taxon>
        <taxon>Pseudomonadati</taxon>
        <taxon>Bacteroidota</taxon>
        <taxon>Chitinophagia</taxon>
        <taxon>Chitinophagales</taxon>
        <taxon>Chitinophagaceae</taxon>
        <taxon>Chitinophaga</taxon>
    </lineage>
</organism>
<evidence type="ECO:0000256" key="1">
    <source>
        <dbReference type="SAM" id="Phobius"/>
    </source>
</evidence>
<evidence type="ECO:0000313" key="3">
    <source>
        <dbReference type="Proteomes" id="UP000468388"/>
    </source>
</evidence>
<keyword evidence="1" id="KW-1133">Transmembrane helix</keyword>
<feature type="transmembrane region" description="Helical" evidence="1">
    <location>
        <begin position="93"/>
        <end position="114"/>
    </location>
</feature>
<dbReference type="AlphaFoldDB" id="A0A6N8J7H3"/>
<dbReference type="EMBL" id="WRXO01000002">
    <property type="protein sequence ID" value="MVT41215.1"/>
    <property type="molecule type" value="Genomic_DNA"/>
</dbReference>
<accession>A0A6N8J7H3</accession>
<keyword evidence="1" id="KW-0472">Membrane</keyword>
<comment type="caution">
    <text evidence="2">The sequence shown here is derived from an EMBL/GenBank/DDBJ whole genome shotgun (WGS) entry which is preliminary data.</text>
</comment>
<evidence type="ECO:0000313" key="2">
    <source>
        <dbReference type="EMBL" id="MVT41215.1"/>
    </source>
</evidence>
<dbReference type="OrthoDB" id="1495059at2"/>
<name>A0A6N8J7H3_9BACT</name>
<dbReference type="Proteomes" id="UP000468388">
    <property type="component" value="Unassembled WGS sequence"/>
</dbReference>
<gene>
    <name evidence="2" type="ORF">GO495_11530</name>
</gene>